<dbReference type="InterPro" id="IPR036047">
    <property type="entry name" value="F-box-like_dom_sf"/>
</dbReference>
<dbReference type="AlphaFoldDB" id="A0AAW0GI12"/>
<organism evidence="2 3">
    <name type="scientific">Cerrena zonata</name>
    <dbReference type="NCBI Taxonomy" id="2478898"/>
    <lineage>
        <taxon>Eukaryota</taxon>
        <taxon>Fungi</taxon>
        <taxon>Dikarya</taxon>
        <taxon>Basidiomycota</taxon>
        <taxon>Agaricomycotina</taxon>
        <taxon>Agaricomycetes</taxon>
        <taxon>Polyporales</taxon>
        <taxon>Cerrenaceae</taxon>
        <taxon>Cerrena</taxon>
    </lineage>
</organism>
<protein>
    <recommendedName>
        <fullName evidence="1">F-box domain-containing protein</fullName>
    </recommendedName>
</protein>
<accession>A0AAW0GI12</accession>
<comment type="caution">
    <text evidence="2">The sequence shown here is derived from an EMBL/GenBank/DDBJ whole genome shotgun (WGS) entry which is preliminary data.</text>
</comment>
<dbReference type="Pfam" id="PF00646">
    <property type="entry name" value="F-box"/>
    <property type="match status" value="1"/>
</dbReference>
<dbReference type="EMBL" id="JASBNA010000004">
    <property type="protein sequence ID" value="KAK7692976.1"/>
    <property type="molecule type" value="Genomic_DNA"/>
</dbReference>
<evidence type="ECO:0000313" key="3">
    <source>
        <dbReference type="Proteomes" id="UP001385951"/>
    </source>
</evidence>
<feature type="domain" description="F-box" evidence="1">
    <location>
        <begin position="26"/>
        <end position="75"/>
    </location>
</feature>
<evidence type="ECO:0000259" key="1">
    <source>
        <dbReference type="PROSITE" id="PS50181"/>
    </source>
</evidence>
<dbReference type="SMART" id="SM00256">
    <property type="entry name" value="FBOX"/>
    <property type="match status" value="1"/>
</dbReference>
<sequence>MAPSRRTQTTGTANPGRHIRGRQGALQNFLDMPFDIIEEVFNHLLPIDLLNIARTNKQFRRDLLKKESESIWKNARMNVPGLPGPFPGMSEPRFASLCFETRCERCSKPGVRNITWELQARLCNECMDIETVYGSDVLGVKVDVGKYTILPHVGWELNKTSIRVIESEALQILHEFRSLKTLEERNHFITLQKIRCMEIEQHSQLMRDWTEAKNNAHKEELRLIKEERYQMIVDKLTDLGYKPEIDFLEVIGVRLSDRPGVRHNYHLTERAWKTMKPSLITYLRDDIRPRRIGYMYRVTLKERFHILRQAVELMSRRSSNVFPHAEYLANLPEVRRILDFPQDGEAPDPITVDSFEAITPYLPRIINEWYQVATTAINRHLCGAIEGRFVKDTSNLAITQILYCKHCKTSLLNPIHTMTTHKCQYAEFHDHLYVKYEDILGLKDWAVIRALGFIPLQGITENILAVCGRDKYSTTVDEMDALDPKLICDMEPCSIETVLNWREAALHCFIEHVYDSYDGEVPEAMMSQPFGYWKLLSQDKAAKVALLQNNARARYQEETKWISIWLCTHCNAPPVNKYEIEDHLRRSHDIRSPNDSDTCLAPEYCQTITDPVYLIDDTDGREVESLPPPVRQALDMDEAAFYGDC</sequence>
<name>A0AAW0GI12_9APHY</name>
<dbReference type="InterPro" id="IPR001810">
    <property type="entry name" value="F-box_dom"/>
</dbReference>
<dbReference type="SUPFAM" id="SSF81383">
    <property type="entry name" value="F-box domain"/>
    <property type="match status" value="1"/>
</dbReference>
<evidence type="ECO:0000313" key="2">
    <source>
        <dbReference type="EMBL" id="KAK7692976.1"/>
    </source>
</evidence>
<reference evidence="2 3" key="1">
    <citation type="submission" date="2022-09" db="EMBL/GenBank/DDBJ databases">
        <authorList>
            <person name="Palmer J.M."/>
        </authorList>
    </citation>
    <scope>NUCLEOTIDE SEQUENCE [LARGE SCALE GENOMIC DNA]</scope>
    <source>
        <strain evidence="2 3">DSM 7382</strain>
    </source>
</reference>
<keyword evidence="3" id="KW-1185">Reference proteome</keyword>
<dbReference type="CDD" id="cd09917">
    <property type="entry name" value="F-box_SF"/>
    <property type="match status" value="1"/>
</dbReference>
<gene>
    <name evidence="2" type="ORF">QCA50_004617</name>
</gene>
<proteinExistence type="predicted"/>
<dbReference type="Proteomes" id="UP001385951">
    <property type="component" value="Unassembled WGS sequence"/>
</dbReference>
<dbReference type="PROSITE" id="PS50181">
    <property type="entry name" value="FBOX"/>
    <property type="match status" value="1"/>
</dbReference>